<dbReference type="NCBIfam" id="TIGR01593">
    <property type="entry name" value="holin_tox_secr"/>
    <property type="match status" value="1"/>
</dbReference>
<evidence type="ECO:0000256" key="2">
    <source>
        <dbReference type="ARBA" id="ARBA00022692"/>
    </source>
</evidence>
<sequence length="137" mass="15150">MKTMWNFLQITFTSIGAFVGYFLGGIDALVIALVSFVVIDYITGVMRAIDEKKLSSSVGFRGIFRKVIIFMLVGIANIIDVNVIGNGAALRTAVIFFYLSNEEISILENATFLGLPIPKKLKIILKQINEDKGDKNE</sequence>
<evidence type="ECO:0000313" key="6">
    <source>
        <dbReference type="EMBL" id="MFM1524751.1"/>
    </source>
</evidence>
<keyword evidence="3 5" id="KW-1133">Transmembrane helix</keyword>
<keyword evidence="7" id="KW-1185">Reference proteome</keyword>
<feature type="transmembrane region" description="Helical" evidence="5">
    <location>
        <begin position="69"/>
        <end position="99"/>
    </location>
</feature>
<reference evidence="6 7" key="1">
    <citation type="journal article" date="2024" name="Front. Microbiol.">
        <title>Pangenomic and biochemical analyses of Helcococcus ovis reveal widespread tetracycline resistance and a novel bacterial species, Helcococcus bovis.</title>
        <authorList>
            <person name="Cunha F."/>
            <person name="Zhai Y."/>
            <person name="Casaro S."/>
            <person name="Jones K.L."/>
            <person name="Hernandez M."/>
            <person name="Bisinotto R.S."/>
            <person name="Kariyawasam S."/>
            <person name="Brown M.B."/>
            <person name="Phillips A."/>
            <person name="Jeong K.C."/>
            <person name="Galvao K.N."/>
        </authorList>
    </citation>
    <scope>NUCLEOTIDE SEQUENCE [LARGE SCALE GENOMIC DNA]</scope>
    <source>
        <strain evidence="6 7">KG197</strain>
    </source>
</reference>
<proteinExistence type="predicted"/>
<dbReference type="InterPro" id="IPR006480">
    <property type="entry name" value="Phage_holin_4_1"/>
</dbReference>
<keyword evidence="4 5" id="KW-0472">Membrane</keyword>
<name>A0ABW9F5S0_9FIRM</name>
<evidence type="ECO:0000256" key="1">
    <source>
        <dbReference type="ARBA" id="ARBA00004141"/>
    </source>
</evidence>
<accession>A0ABW9F5S0</accession>
<organism evidence="6 7">
    <name type="scientific">Helcococcus bovis</name>
    <dbReference type="NCBI Taxonomy" id="3153252"/>
    <lineage>
        <taxon>Bacteria</taxon>
        <taxon>Bacillati</taxon>
        <taxon>Bacillota</taxon>
        <taxon>Tissierellia</taxon>
        <taxon>Tissierellales</taxon>
        <taxon>Peptoniphilaceae</taxon>
        <taxon>Helcococcus</taxon>
    </lineage>
</organism>
<gene>
    <name evidence="6" type="ORF">ABGF40_03605</name>
</gene>
<dbReference type="Proteomes" id="UP001629536">
    <property type="component" value="Unassembled WGS sequence"/>
</dbReference>
<protein>
    <submittedName>
        <fullName evidence="6">Phage holin family protein</fullName>
    </submittedName>
</protein>
<dbReference type="RefSeq" id="WP_408126451.1">
    <property type="nucleotide sequence ID" value="NZ_JBFNFH010000006.1"/>
</dbReference>
<evidence type="ECO:0000313" key="7">
    <source>
        <dbReference type="Proteomes" id="UP001629536"/>
    </source>
</evidence>
<dbReference type="Pfam" id="PF05105">
    <property type="entry name" value="Phage_holin_4_1"/>
    <property type="match status" value="1"/>
</dbReference>
<keyword evidence="2 5" id="KW-0812">Transmembrane</keyword>
<evidence type="ECO:0000256" key="4">
    <source>
        <dbReference type="ARBA" id="ARBA00023136"/>
    </source>
</evidence>
<comment type="caution">
    <text evidence="6">The sequence shown here is derived from an EMBL/GenBank/DDBJ whole genome shotgun (WGS) entry which is preliminary data.</text>
</comment>
<comment type="subcellular location">
    <subcellularLocation>
        <location evidence="1">Membrane</location>
        <topology evidence="1">Multi-pass membrane protein</topology>
    </subcellularLocation>
</comment>
<evidence type="ECO:0000256" key="5">
    <source>
        <dbReference type="SAM" id="Phobius"/>
    </source>
</evidence>
<evidence type="ECO:0000256" key="3">
    <source>
        <dbReference type="ARBA" id="ARBA00022989"/>
    </source>
</evidence>
<dbReference type="EMBL" id="JBFNFH010000006">
    <property type="protein sequence ID" value="MFM1524751.1"/>
    <property type="molecule type" value="Genomic_DNA"/>
</dbReference>